<evidence type="ECO:0000313" key="1">
    <source>
        <dbReference type="EMBL" id="BAC73135.1"/>
    </source>
</evidence>
<protein>
    <submittedName>
        <fullName evidence="1">Secreted protein</fullName>
    </submittedName>
</protein>
<sequence length="256" mass="26063">MVPLQVLRIQAQPRGTNMGSRHMTAITGSLLTASFSAVMIFACTATADDQGPASGKGGKPVDEAPAGVKLTTLLPSKISVDNSSHKTAITATVKNGGTKDSGKIRLLVAGFDGLVVKNVKGCTAIAKADLPPGSNSAFSCAIDNLAAGKSTSYAVDATFDTGKTGKICLPVQTSDGKKTYWQQGPVPFGTTNPSPNAPATPLLLGTDNKPVAPGGDRLADTGVTEDVLPLAAAGVTLVAAGAAGLWWTRRRPEPQP</sequence>
<reference evidence="1 2" key="3">
    <citation type="journal article" date="2014" name="J. Ind. Microbiol. Biotechnol.">
        <title>Genome mining of the Streptomyces avermitilis genome and development of genome-minimized hosts for heterologous expression of biosynthetic gene clusters.</title>
        <authorList>
            <person name="Ikeda H."/>
            <person name="Shin-ya K."/>
            <person name="Omura S."/>
        </authorList>
    </citation>
    <scope>NUCLEOTIDE SEQUENCE [LARGE SCALE GENOMIC DNA]</scope>
    <source>
        <strain evidence="2">ATCC 31267 / DSM 46492 / JCM 5070 / NBRC 14893 / NCIMB 12804 / NRRL 8165 / MA-4680</strain>
    </source>
</reference>
<dbReference type="AlphaFoldDB" id="Q82CC7"/>
<dbReference type="KEGG" id="sma:SAVERM_5423"/>
<evidence type="ECO:0000313" key="2">
    <source>
        <dbReference type="Proteomes" id="UP000000428"/>
    </source>
</evidence>
<keyword evidence="2" id="KW-1185">Reference proteome</keyword>
<dbReference type="EMBL" id="BA000030">
    <property type="protein sequence ID" value="BAC73135.1"/>
    <property type="molecule type" value="Genomic_DNA"/>
</dbReference>
<dbReference type="Proteomes" id="UP000000428">
    <property type="component" value="Chromosome"/>
</dbReference>
<proteinExistence type="predicted"/>
<reference evidence="1 2" key="1">
    <citation type="journal article" date="2001" name="Proc. Natl. Acad. Sci. U.S.A.">
        <title>Genome sequence of an industrial microorganism Streptomyces avermitilis: deducing the ability of producing secondary metabolites.</title>
        <authorList>
            <person name="Omura S."/>
            <person name="Ikeda H."/>
            <person name="Ishikawa J."/>
            <person name="Hanamoto A."/>
            <person name="Takahashi C."/>
            <person name="Shinose M."/>
            <person name="Takahashi Y."/>
            <person name="Horikawa H."/>
            <person name="Nakazawa H."/>
            <person name="Osonoe T."/>
            <person name="Kikuchi H."/>
            <person name="Shiba T."/>
            <person name="Sakaki Y."/>
            <person name="Hattori M."/>
        </authorList>
    </citation>
    <scope>NUCLEOTIDE SEQUENCE [LARGE SCALE GENOMIC DNA]</scope>
    <source>
        <strain evidence="2">ATCC 31267 / DSM 46492 / JCM 5070 / NBRC 14893 / NCIMB 12804 / NRRL 8165 / MA-4680</strain>
    </source>
</reference>
<organism evidence="1 2">
    <name type="scientific">Streptomyces avermitilis (strain ATCC 31267 / DSM 46492 / JCM 5070 / NBRC 14893 / NCIMB 12804 / NRRL 8165 / MA-4680)</name>
    <dbReference type="NCBI Taxonomy" id="227882"/>
    <lineage>
        <taxon>Bacteria</taxon>
        <taxon>Bacillati</taxon>
        <taxon>Actinomycetota</taxon>
        <taxon>Actinomycetes</taxon>
        <taxon>Kitasatosporales</taxon>
        <taxon>Streptomycetaceae</taxon>
        <taxon>Streptomyces</taxon>
    </lineage>
</organism>
<dbReference type="eggNOG" id="ENOG5031D72">
    <property type="taxonomic scope" value="Bacteria"/>
</dbReference>
<name>Q82CC7_STRAW</name>
<accession>Q82CC7</accession>
<reference evidence="1 2" key="2">
    <citation type="journal article" date="2003" name="Nat. Biotechnol.">
        <title>Complete genome sequence and comparative analysis of the industrial microorganism Streptomyces avermitilis.</title>
        <authorList>
            <person name="Ikeda H."/>
            <person name="Ishikawa J."/>
            <person name="Hanamoto A."/>
            <person name="Shinose M."/>
            <person name="Kikuchi H."/>
            <person name="Shiba T."/>
            <person name="Sakaki Y."/>
            <person name="Hattori M."/>
            <person name="Omura S."/>
        </authorList>
    </citation>
    <scope>NUCLEOTIDE SEQUENCE [LARGE SCALE GENOMIC DNA]</scope>
    <source>
        <strain evidence="2">ATCC 31267 / DSM 46492 / JCM 5070 / NBRC 14893 / NCIMB 12804 / NRRL 8165 / MA-4680</strain>
    </source>
</reference>
<gene>
    <name evidence="1" type="ORF">SAVERM_5423</name>
</gene>
<dbReference type="HOGENOM" id="CLU_100235_0_0_11"/>